<reference evidence="1" key="1">
    <citation type="journal article" date="2015" name="Nature">
        <title>Complex archaea that bridge the gap between prokaryotes and eukaryotes.</title>
        <authorList>
            <person name="Spang A."/>
            <person name="Saw J.H."/>
            <person name="Jorgensen S.L."/>
            <person name="Zaremba-Niedzwiedzka K."/>
            <person name="Martijn J."/>
            <person name="Lind A.E."/>
            <person name="van Eijk R."/>
            <person name="Schleper C."/>
            <person name="Guy L."/>
            <person name="Ettema T.J."/>
        </authorList>
    </citation>
    <scope>NUCLEOTIDE SEQUENCE</scope>
</reference>
<proteinExistence type="predicted"/>
<dbReference type="EMBL" id="LAZR01000884">
    <property type="protein sequence ID" value="KKN55443.1"/>
    <property type="molecule type" value="Genomic_DNA"/>
</dbReference>
<name>A0A0F9UPA0_9ZZZZ</name>
<accession>A0A0F9UPA0</accession>
<evidence type="ECO:0000313" key="1">
    <source>
        <dbReference type="EMBL" id="KKN55443.1"/>
    </source>
</evidence>
<dbReference type="AlphaFoldDB" id="A0A0F9UPA0"/>
<gene>
    <name evidence="1" type="ORF">LCGC14_0582130</name>
</gene>
<protein>
    <submittedName>
        <fullName evidence="1">Uncharacterized protein</fullName>
    </submittedName>
</protein>
<comment type="caution">
    <text evidence="1">The sequence shown here is derived from an EMBL/GenBank/DDBJ whole genome shotgun (WGS) entry which is preliminary data.</text>
</comment>
<sequence>MVTMTEEYMPTPAEMMVARHLDGLMGDLLSGNLDGIGVCAIRKNGEPAFFYLNQPEEPVLRPALNRLLGLYESNMQFKKLITAPRENRSYLTH</sequence>
<organism evidence="1">
    <name type="scientific">marine sediment metagenome</name>
    <dbReference type="NCBI Taxonomy" id="412755"/>
    <lineage>
        <taxon>unclassified sequences</taxon>
        <taxon>metagenomes</taxon>
        <taxon>ecological metagenomes</taxon>
    </lineage>
</organism>